<reference evidence="2" key="1">
    <citation type="journal article" date="2011" name="MBio">
        <title>Novel metabolic attributes of the genus Cyanothece, comprising a group of unicellular nitrogen-fixing Cyanobacteria.</title>
        <authorList>
            <person name="Bandyopadhyay A."/>
            <person name="Elvitigala T."/>
            <person name="Welsh E."/>
            <person name="Stockel J."/>
            <person name="Liberton M."/>
            <person name="Min H."/>
            <person name="Sherman L.A."/>
            <person name="Pakrasi H.B."/>
        </authorList>
    </citation>
    <scope>NUCLEOTIDE SEQUENCE [LARGE SCALE GENOMIC DNA]</scope>
    <source>
        <strain evidence="2">PCC 8801</strain>
    </source>
</reference>
<proteinExistence type="predicted"/>
<keyword evidence="2" id="KW-1185">Reference proteome</keyword>
<dbReference type="OrthoDB" id="514598at2"/>
<name>B7K122_RIPO1</name>
<protein>
    <submittedName>
        <fullName evidence="1">Uncharacterized protein</fullName>
    </submittedName>
</protein>
<dbReference type="STRING" id="41431.PCC8801_1089"/>
<dbReference type="KEGG" id="cyp:PCC8801_1089"/>
<evidence type="ECO:0000313" key="1">
    <source>
        <dbReference type="EMBL" id="ACK65163.1"/>
    </source>
</evidence>
<accession>B7K122</accession>
<dbReference type="eggNOG" id="ENOG5030VU7">
    <property type="taxonomic scope" value="Bacteria"/>
</dbReference>
<gene>
    <name evidence="1" type="ordered locus">PCC8801_1089</name>
</gene>
<evidence type="ECO:0000313" key="2">
    <source>
        <dbReference type="Proteomes" id="UP000008204"/>
    </source>
</evidence>
<dbReference type="HOGENOM" id="CLU_154510_0_0_3"/>
<dbReference type="EMBL" id="CP001287">
    <property type="protein sequence ID" value="ACK65163.1"/>
    <property type="molecule type" value="Genomic_DNA"/>
</dbReference>
<dbReference type="RefSeq" id="WP_012594438.1">
    <property type="nucleotide sequence ID" value="NC_011726.1"/>
</dbReference>
<sequence>MTQNLDIIKQGNPILTARVYIKQILDQLLIDYQTTQDEREKLSNWEENKSFSILGIIEVLTDEIRGYSFQIVADKKLTNSQDMINQLNTLKIFDIPELTQWYFLSDGDYPKIKRYIENLNYLRLLIIEYLSNIETIELQTCT</sequence>
<organism evidence="1 2">
    <name type="scientific">Rippkaea orientalis (strain PCC 8801 / RF-1)</name>
    <name type="common">Cyanothece sp. (strain PCC 8801)</name>
    <dbReference type="NCBI Taxonomy" id="41431"/>
    <lineage>
        <taxon>Bacteria</taxon>
        <taxon>Bacillati</taxon>
        <taxon>Cyanobacteriota</taxon>
        <taxon>Cyanophyceae</taxon>
        <taxon>Oscillatoriophycideae</taxon>
        <taxon>Chroococcales</taxon>
        <taxon>Aphanothecaceae</taxon>
        <taxon>Rippkaea</taxon>
        <taxon>Rippkaea orientalis</taxon>
    </lineage>
</organism>
<dbReference type="Proteomes" id="UP000008204">
    <property type="component" value="Chromosome"/>
</dbReference>
<dbReference type="AlphaFoldDB" id="B7K122"/>